<sequence>MKIEEFIKERKKRDNIDEFDFDKKIDNIHQFINYIFEYFNLYIDIDELDRERIKLNEKALKYKKELSDYSVETQEWLLKIFMEENVKFVRTLRNKLCEDIAFGLYYDTKGWQKASFNLYAKLIKKYKFLDRYIDELNKFTIDESNRININYLDQLSNEAIGMLPDKVKEWVSNTGRKYHVDLMEWALGYAQYYFDIREAWPISRRIKGKYIDDYDVRPKKNRFDIDILYNELADITFIRGKKKYLEIIIMFSWVTSIDEQFLDFYEEFLKEKGF</sequence>
<comment type="caution">
    <text evidence="1">The sequence shown here is derived from an EMBL/GenBank/DDBJ whole genome shotgun (WGS) entry which is preliminary data.</text>
</comment>
<gene>
    <name evidence="1" type="ORF">ACCQ42_08625</name>
</gene>
<evidence type="ECO:0000313" key="1">
    <source>
        <dbReference type="EMBL" id="MFO3667832.1"/>
    </source>
</evidence>
<name>A0ABW9MHU4_9FIRM</name>
<protein>
    <submittedName>
        <fullName evidence="1">Uncharacterized protein</fullName>
    </submittedName>
</protein>
<dbReference type="RefSeq" id="WP_410035938.1">
    <property type="nucleotide sequence ID" value="NZ_JBGMEF010000037.1"/>
</dbReference>
<keyword evidence="2" id="KW-1185">Reference proteome</keyword>
<organism evidence="1 2">
    <name type="scientific">Anaerococcus kampingae</name>
    <dbReference type="NCBI Taxonomy" id="3115614"/>
    <lineage>
        <taxon>Bacteria</taxon>
        <taxon>Bacillati</taxon>
        <taxon>Bacillota</taxon>
        <taxon>Tissierellia</taxon>
        <taxon>Tissierellales</taxon>
        <taxon>Peptoniphilaceae</taxon>
        <taxon>Anaerococcus</taxon>
    </lineage>
</organism>
<proteinExistence type="predicted"/>
<dbReference type="EMBL" id="JBGMEF010000037">
    <property type="protein sequence ID" value="MFO3667832.1"/>
    <property type="molecule type" value="Genomic_DNA"/>
</dbReference>
<evidence type="ECO:0000313" key="2">
    <source>
        <dbReference type="Proteomes" id="UP001637994"/>
    </source>
</evidence>
<accession>A0ABW9MHU4</accession>
<reference evidence="1 2" key="1">
    <citation type="journal article" date="2025" name="Anaerobe">
        <title>Description of Anaerococcus kampingiae sp. nov., Anaerococcus groningensis sp. nov., Anaerococcus martiniensis sp. nov., and Anaerococcus cruorum sp. nov., isolated from human clinical specimens.</title>
        <authorList>
            <person name="Boiten K.E."/>
            <person name="Meijer J."/>
            <person name="van Wezel E.M."/>
            <person name="Veloo A.C.M."/>
        </authorList>
    </citation>
    <scope>NUCLEOTIDE SEQUENCE [LARGE SCALE GENOMIC DNA]</scope>
    <source>
        <strain evidence="1 2">ENR0874</strain>
    </source>
</reference>
<dbReference type="Proteomes" id="UP001637994">
    <property type="component" value="Unassembled WGS sequence"/>
</dbReference>